<comment type="caution">
    <text evidence="2">The sequence shown here is derived from an EMBL/GenBank/DDBJ whole genome shotgun (WGS) entry which is preliminary data.</text>
</comment>
<reference evidence="2" key="1">
    <citation type="journal article" date="2022" name="bioRxiv">
        <title>Sequencing and chromosome-scale assembly of the giantPleurodeles waltlgenome.</title>
        <authorList>
            <person name="Brown T."/>
            <person name="Elewa A."/>
            <person name="Iarovenko S."/>
            <person name="Subramanian E."/>
            <person name="Araus A.J."/>
            <person name="Petzold A."/>
            <person name="Susuki M."/>
            <person name="Suzuki K.-i.T."/>
            <person name="Hayashi T."/>
            <person name="Toyoda A."/>
            <person name="Oliveira C."/>
            <person name="Osipova E."/>
            <person name="Leigh N.D."/>
            <person name="Simon A."/>
            <person name="Yun M.H."/>
        </authorList>
    </citation>
    <scope>NUCLEOTIDE SEQUENCE</scope>
    <source>
        <strain evidence="2">20211129_DDA</strain>
        <tissue evidence="2">Liver</tissue>
    </source>
</reference>
<evidence type="ECO:0000256" key="1">
    <source>
        <dbReference type="SAM" id="MobiDB-lite"/>
    </source>
</evidence>
<proteinExistence type="predicted"/>
<protein>
    <submittedName>
        <fullName evidence="2">Uncharacterized protein</fullName>
    </submittedName>
</protein>
<name>A0AAV7WPT8_PLEWA</name>
<organism evidence="2 3">
    <name type="scientific">Pleurodeles waltl</name>
    <name type="common">Iberian ribbed newt</name>
    <dbReference type="NCBI Taxonomy" id="8319"/>
    <lineage>
        <taxon>Eukaryota</taxon>
        <taxon>Metazoa</taxon>
        <taxon>Chordata</taxon>
        <taxon>Craniata</taxon>
        <taxon>Vertebrata</taxon>
        <taxon>Euteleostomi</taxon>
        <taxon>Amphibia</taxon>
        <taxon>Batrachia</taxon>
        <taxon>Caudata</taxon>
        <taxon>Salamandroidea</taxon>
        <taxon>Salamandridae</taxon>
        <taxon>Pleurodelinae</taxon>
        <taxon>Pleurodeles</taxon>
    </lineage>
</organism>
<sequence length="224" mass="24716">MFVSALLTLQCSKLASPLVQDRVSQLSSRTVPRVAPSDIISRLEPRPHGAGSPEGSGSHDRYVLPRELDCDMYKVSSSSVWISCVVDASRPQGPPPGLIGAPAGRSCGEERADILHMTWTCDQMQMYQQSVTNKLQRNADFAIELSIKLGLLNLIPKPKKSLITFYCTLLGLVLAKCQIALHWPKLRSLALVPWEKDVLECAIAEELRLEMVMMDGELADDLNT</sequence>
<evidence type="ECO:0000313" key="3">
    <source>
        <dbReference type="Proteomes" id="UP001066276"/>
    </source>
</evidence>
<dbReference type="Proteomes" id="UP001066276">
    <property type="component" value="Chromosome 1_1"/>
</dbReference>
<gene>
    <name evidence="2" type="ORF">NDU88_001598</name>
</gene>
<evidence type="ECO:0000313" key="2">
    <source>
        <dbReference type="EMBL" id="KAJ1213969.1"/>
    </source>
</evidence>
<dbReference type="AlphaFoldDB" id="A0AAV7WPT8"/>
<accession>A0AAV7WPT8</accession>
<feature type="region of interest" description="Disordered" evidence="1">
    <location>
        <begin position="37"/>
        <end position="61"/>
    </location>
</feature>
<dbReference type="EMBL" id="JANPWB010000001">
    <property type="protein sequence ID" value="KAJ1213969.1"/>
    <property type="molecule type" value="Genomic_DNA"/>
</dbReference>
<keyword evidence="3" id="KW-1185">Reference proteome</keyword>